<dbReference type="PROSITE" id="PS50883">
    <property type="entry name" value="EAL"/>
    <property type="match status" value="1"/>
</dbReference>
<dbReference type="Gene3D" id="3.30.450.20">
    <property type="entry name" value="PAS domain"/>
    <property type="match status" value="1"/>
</dbReference>
<dbReference type="InterPro" id="IPR035919">
    <property type="entry name" value="EAL_sf"/>
</dbReference>
<reference evidence="9" key="1">
    <citation type="journal article" date="2009" name="Appl. Environ. Microbiol.">
        <title>Complete genome sequence of the chemolithoautotrophic marine magnetotactic coccus strain MC-1.</title>
        <authorList>
            <person name="Schubbe S."/>
            <person name="Williams T.J."/>
            <person name="Xie G."/>
            <person name="Kiss H.E."/>
            <person name="Brettin T.S."/>
            <person name="Martinez D."/>
            <person name="Ross C.A."/>
            <person name="Schuler D."/>
            <person name="Cox B.L."/>
            <person name="Nealson K.H."/>
            <person name="Bazylinski D.A."/>
        </authorList>
    </citation>
    <scope>NUCLEOTIDE SEQUENCE [LARGE SCALE GENOMIC DNA]</scope>
    <source>
        <strain evidence="9">ATCC BAA-1437 / JCM 17883 / MC-1</strain>
    </source>
</reference>
<dbReference type="CDD" id="cd01949">
    <property type="entry name" value="GGDEF"/>
    <property type="match status" value="1"/>
</dbReference>
<reference evidence="8 9" key="2">
    <citation type="journal article" date="2012" name="Int. J. Syst. Evol. Microbiol.">
        <title>Magnetococcus marinus gen. nov., sp. nov., a marine, magnetotactic bacterium that represents a novel lineage (Magnetococcaceae fam. nov.; Magnetococcales ord. nov.) at the base of the Alphaproteobacteria.</title>
        <authorList>
            <person name="Bazylinski D.A."/>
            <person name="Williams T.J."/>
            <person name="Lefevre C.T."/>
            <person name="Berg R.J."/>
            <person name="Zhang C.L."/>
            <person name="Bowser S.S."/>
            <person name="Dean A.J."/>
            <person name="Beveridge T.J."/>
        </authorList>
    </citation>
    <scope>NUCLEOTIDE SEQUENCE [LARGE SCALE GENOMIC DNA]</scope>
    <source>
        <strain evidence="9">ATCC BAA-1437 / JCM 17883 / MC-1</strain>
    </source>
</reference>
<dbReference type="CDD" id="cd01948">
    <property type="entry name" value="EAL"/>
    <property type="match status" value="1"/>
</dbReference>
<dbReference type="PANTHER" id="PTHR44757:SF2">
    <property type="entry name" value="BIOFILM ARCHITECTURE MAINTENANCE PROTEIN MBAA"/>
    <property type="match status" value="1"/>
</dbReference>
<dbReference type="GO" id="GO:0009882">
    <property type="term" value="F:blue light photoreceptor activity"/>
    <property type="evidence" value="ECO:0007669"/>
    <property type="project" value="InterPro"/>
</dbReference>
<dbReference type="NCBIfam" id="TIGR00254">
    <property type="entry name" value="GGDEF"/>
    <property type="match status" value="1"/>
</dbReference>
<dbReference type="InterPro" id="IPR000160">
    <property type="entry name" value="GGDEF_dom"/>
</dbReference>
<dbReference type="SUPFAM" id="SSF54975">
    <property type="entry name" value="Acylphosphatase/BLUF domain-like"/>
    <property type="match status" value="1"/>
</dbReference>
<feature type="domain" description="EAL" evidence="5">
    <location>
        <begin position="719"/>
        <end position="973"/>
    </location>
</feature>
<dbReference type="EMBL" id="CP000471">
    <property type="protein sequence ID" value="ABK45137.1"/>
    <property type="molecule type" value="Genomic_DNA"/>
</dbReference>
<evidence type="ECO:0000256" key="3">
    <source>
        <dbReference type="ARBA" id="ARBA00022737"/>
    </source>
</evidence>
<dbReference type="InterPro" id="IPR001633">
    <property type="entry name" value="EAL_dom"/>
</dbReference>
<evidence type="ECO:0000259" key="7">
    <source>
        <dbReference type="PROSITE" id="PS50925"/>
    </source>
</evidence>
<dbReference type="SMART" id="SM00267">
    <property type="entry name" value="GGDEF"/>
    <property type="match status" value="1"/>
</dbReference>
<dbReference type="InterPro" id="IPR036046">
    <property type="entry name" value="Acylphosphatase-like_dom_sf"/>
</dbReference>
<dbReference type="Pfam" id="PF00990">
    <property type="entry name" value="GGDEF"/>
    <property type="match status" value="1"/>
</dbReference>
<evidence type="ECO:0000313" key="8">
    <source>
        <dbReference type="EMBL" id="ABK45137.1"/>
    </source>
</evidence>
<dbReference type="PROSITE" id="PS50925">
    <property type="entry name" value="BLUF"/>
    <property type="match status" value="1"/>
</dbReference>
<sequence length="1118" mass="124670">MCPLPIASHMEAPVEETIRIGLMTPLTGLVKLYGPEISWAGQIACDEINESGGVLGKSLELVIVDDGSLPETAVPAAKELVDEHRCVAMIGNLLSNSRIAVANMVAEPRRIPHLNFSFYEGSIFNPFFFHFAALPNQQIKKMIPFMANRYGVKMFFAGNNYEWPRGSIDACKQSLEKVGGECVGEEYLSIGASAEEIENLLSKVARSGADVFVPYFAGEDQINLLNRFTELGLKKRMAVVMGHFDEAMASHLAPEVREGFYSSNTYFMSVQTDLSKAYSERLIKLDQVKGIHPDGNGHITNFGEGTYLCVKAFAEAAKVAGSLQPEDLIHALEHVQIESLQGSVRMDAKTHHAHINSYLSCCNSDGTFSIVEEFGQIPPEIPSRYQELFGVSCLNESGTCPHATSLIAKEVVEAHQSEGNARQVLSLADMAIISVNEEGIIIEVNRFASEMFGYSEQEMIGLSVHLLLPPHFRKRHTLLYQGFVDGEVTERRMGQRGEVTGYRKDGTFFPVEASIAKYRCNEKWVMVASFRELTELKRAQEELVRRATHDPLTGLPNRTLFRERLTSALHRSHQNGENIGLLFINLDGFREINDSYGHEMGDLLLEEVSQRLITVVNQGDTVGRLAGDEFIILCEHIQNPEPLSSLAVSVTNVIREPIVHDDLKLRVTASIGIALGHGSTHSADDLMRSADSAMNSVKERGRNGWEFFNPTLQEEAEKRLAISTGLRTAIDNNEFYARYQPIVDSESGMIRGAELLVRWRSSDGEISPGVFIPVAEMTGAIITIGRWVFEEGCKAERRWKAKFGEQAPYITINVSTRQLSEPLIIEEFQEILAETGADPTRIILEITETSLMADVSANREVLNRLATTGMRVAVDDFGTGYSSLAQLSRLKVNTLKIDREFVLGLDEGEEGQIVVSAISRLAKSLKLKIVAEGVETDEQRNTIRSIGCDLIQGYYYHPPLSEEALFEAVSTSLSQRTHNEQPLKFLIYISRPKFEITEEGLQAILKQSREFNLKSGITGYLFYLKGAFAQYLEGDEEPLSQLYQSIQKDNRHSDLKIIAEGDLPTRLFAGWEMGYKQLDGVLLSDRANLSQNESDNYEWLSRHPELCCKIFETISLDS</sequence>
<dbReference type="Gene3D" id="3.30.70.270">
    <property type="match status" value="1"/>
</dbReference>
<dbReference type="Pfam" id="PF04940">
    <property type="entry name" value="BLUF"/>
    <property type="match status" value="1"/>
</dbReference>
<dbReference type="Proteomes" id="UP000002586">
    <property type="component" value="Chromosome"/>
</dbReference>
<feature type="domain" description="PAS" evidence="4">
    <location>
        <begin position="417"/>
        <end position="487"/>
    </location>
</feature>
<feature type="domain" description="GGDEF" evidence="6">
    <location>
        <begin position="577"/>
        <end position="710"/>
    </location>
</feature>
<dbReference type="Gene3D" id="3.30.70.100">
    <property type="match status" value="1"/>
</dbReference>
<dbReference type="PROSITE" id="PS50887">
    <property type="entry name" value="GGDEF"/>
    <property type="match status" value="1"/>
</dbReference>
<dbReference type="InterPro" id="IPR035965">
    <property type="entry name" value="PAS-like_dom_sf"/>
</dbReference>
<dbReference type="Pfam" id="PF13458">
    <property type="entry name" value="Peripla_BP_6"/>
    <property type="match status" value="1"/>
</dbReference>
<dbReference type="InterPro" id="IPR043128">
    <property type="entry name" value="Rev_trsase/Diguanyl_cyclase"/>
</dbReference>
<evidence type="ECO:0000313" key="9">
    <source>
        <dbReference type="Proteomes" id="UP000002586"/>
    </source>
</evidence>
<dbReference type="SUPFAM" id="SSF53822">
    <property type="entry name" value="Periplasmic binding protein-like I"/>
    <property type="match status" value="1"/>
</dbReference>
<dbReference type="NCBIfam" id="TIGR00229">
    <property type="entry name" value="sensory_box"/>
    <property type="match status" value="1"/>
</dbReference>
<dbReference type="InterPro" id="IPR028081">
    <property type="entry name" value="Leu-bd"/>
</dbReference>
<evidence type="ECO:0000259" key="6">
    <source>
        <dbReference type="PROSITE" id="PS50887"/>
    </source>
</evidence>
<dbReference type="CDD" id="cd06331">
    <property type="entry name" value="PBP1_AmiC-like"/>
    <property type="match status" value="1"/>
</dbReference>
<dbReference type="STRING" id="156889.Mmc1_2641"/>
<keyword evidence="3" id="KW-0677">Repeat</keyword>
<dbReference type="SUPFAM" id="SSF141868">
    <property type="entry name" value="EAL domain-like"/>
    <property type="match status" value="1"/>
</dbReference>
<dbReference type="GO" id="GO:0071949">
    <property type="term" value="F:FAD binding"/>
    <property type="evidence" value="ECO:0007669"/>
    <property type="project" value="InterPro"/>
</dbReference>
<dbReference type="Pfam" id="PF13426">
    <property type="entry name" value="PAS_9"/>
    <property type="match status" value="1"/>
</dbReference>
<dbReference type="InterPro" id="IPR028082">
    <property type="entry name" value="Peripla_BP_I"/>
</dbReference>
<dbReference type="SUPFAM" id="SSF55073">
    <property type="entry name" value="Nucleotide cyclase"/>
    <property type="match status" value="1"/>
</dbReference>
<dbReference type="AlphaFoldDB" id="A0LAZ4"/>
<dbReference type="PANTHER" id="PTHR44757">
    <property type="entry name" value="DIGUANYLATE CYCLASE DGCP"/>
    <property type="match status" value="1"/>
</dbReference>
<protein>
    <submittedName>
        <fullName evidence="8">Diguanylate cyclase/phosphodiesterase with PAS/PAC sensor(S)</fullName>
    </submittedName>
</protein>
<dbReference type="SUPFAM" id="SSF55785">
    <property type="entry name" value="PYP-like sensor domain (PAS domain)"/>
    <property type="match status" value="1"/>
</dbReference>
<gene>
    <name evidence="8" type="ordered locus">Mmc1_2641</name>
</gene>
<dbReference type="PROSITE" id="PS50112">
    <property type="entry name" value="PAS"/>
    <property type="match status" value="1"/>
</dbReference>
<dbReference type="SMART" id="SM00052">
    <property type="entry name" value="EAL"/>
    <property type="match status" value="1"/>
</dbReference>
<dbReference type="eggNOG" id="COG0683">
    <property type="taxonomic scope" value="Bacteria"/>
</dbReference>
<comment type="similarity">
    <text evidence="1">Belongs to the leucine-binding protein family.</text>
</comment>
<dbReference type="eggNOG" id="COG5001">
    <property type="taxonomic scope" value="Bacteria"/>
</dbReference>
<evidence type="ECO:0000256" key="1">
    <source>
        <dbReference type="ARBA" id="ARBA00010062"/>
    </source>
</evidence>
<dbReference type="InterPro" id="IPR029787">
    <property type="entry name" value="Nucleotide_cyclase"/>
</dbReference>
<dbReference type="Gene3D" id="3.20.20.450">
    <property type="entry name" value="EAL domain"/>
    <property type="match status" value="1"/>
</dbReference>
<dbReference type="InterPro" id="IPR007024">
    <property type="entry name" value="BLUF_domain"/>
</dbReference>
<keyword evidence="9" id="KW-1185">Reference proteome</keyword>
<dbReference type="SMART" id="SM01034">
    <property type="entry name" value="BLUF"/>
    <property type="match status" value="1"/>
</dbReference>
<evidence type="ECO:0000256" key="2">
    <source>
        <dbReference type="ARBA" id="ARBA00022729"/>
    </source>
</evidence>
<dbReference type="KEGG" id="mgm:Mmc1_2641"/>
<accession>A0LAZ4</accession>
<evidence type="ECO:0000259" key="4">
    <source>
        <dbReference type="PROSITE" id="PS50112"/>
    </source>
</evidence>
<feature type="domain" description="BLUF" evidence="7">
    <location>
        <begin position="983"/>
        <end position="1074"/>
    </location>
</feature>
<dbReference type="SMART" id="SM00091">
    <property type="entry name" value="PAS"/>
    <property type="match status" value="1"/>
</dbReference>
<dbReference type="InterPro" id="IPR052155">
    <property type="entry name" value="Biofilm_reg_signaling"/>
</dbReference>
<dbReference type="CDD" id="cd00130">
    <property type="entry name" value="PAS"/>
    <property type="match status" value="1"/>
</dbReference>
<name>A0LAZ4_MAGMM</name>
<keyword evidence="2" id="KW-0732">Signal</keyword>
<dbReference type="HOGENOM" id="CLU_303006_0_0_5"/>
<dbReference type="InterPro" id="IPR000014">
    <property type="entry name" value="PAS"/>
</dbReference>
<evidence type="ECO:0000259" key="5">
    <source>
        <dbReference type="PROSITE" id="PS50883"/>
    </source>
</evidence>
<dbReference type="Gene3D" id="3.40.50.2300">
    <property type="match status" value="2"/>
</dbReference>
<organism evidence="8 9">
    <name type="scientific">Magnetococcus marinus (strain ATCC BAA-1437 / JCM 17883 / MC-1)</name>
    <dbReference type="NCBI Taxonomy" id="156889"/>
    <lineage>
        <taxon>Bacteria</taxon>
        <taxon>Pseudomonadati</taxon>
        <taxon>Pseudomonadota</taxon>
        <taxon>Magnetococcia</taxon>
        <taxon>Magnetococcales</taxon>
        <taxon>Magnetococcaceae</taxon>
        <taxon>Magnetococcus</taxon>
    </lineage>
</organism>
<dbReference type="Pfam" id="PF00563">
    <property type="entry name" value="EAL"/>
    <property type="match status" value="1"/>
</dbReference>
<proteinExistence type="inferred from homology"/>